<dbReference type="InterPro" id="IPR004498">
    <property type="entry name" value="Ribosomal_PrmA_MeTrfase"/>
</dbReference>
<evidence type="ECO:0000256" key="5">
    <source>
        <dbReference type="ARBA" id="ARBA00022691"/>
    </source>
</evidence>
<dbReference type="Gene3D" id="3.40.50.150">
    <property type="entry name" value="Vaccinia Virus protein VP39"/>
    <property type="match status" value="1"/>
</dbReference>
<comment type="similarity">
    <text evidence="1">Belongs to the methyltransferase superfamily. PrmA family.</text>
</comment>
<evidence type="ECO:0000256" key="2">
    <source>
        <dbReference type="ARBA" id="ARBA00022490"/>
    </source>
</evidence>
<dbReference type="NCBIfam" id="NF001785">
    <property type="entry name" value="PRK00517.2-2"/>
    <property type="match status" value="1"/>
</dbReference>
<dbReference type="AlphaFoldDB" id="A0A644YPA2"/>
<evidence type="ECO:0000256" key="4">
    <source>
        <dbReference type="ARBA" id="ARBA00022679"/>
    </source>
</evidence>
<evidence type="ECO:0000256" key="1">
    <source>
        <dbReference type="ARBA" id="ARBA00009741"/>
    </source>
</evidence>
<evidence type="ECO:0000256" key="3">
    <source>
        <dbReference type="ARBA" id="ARBA00022603"/>
    </source>
</evidence>
<keyword evidence="6" id="KW-0689">Ribosomal protein</keyword>
<comment type="caution">
    <text evidence="6">The sequence shown here is derived from an EMBL/GenBank/DDBJ whole genome shotgun (WGS) entry which is preliminary data.</text>
</comment>
<dbReference type="GO" id="GO:0008276">
    <property type="term" value="F:protein methyltransferase activity"/>
    <property type="evidence" value="ECO:0007669"/>
    <property type="project" value="InterPro"/>
</dbReference>
<gene>
    <name evidence="6" type="primary">prmA_25</name>
    <name evidence="6" type="ORF">SDC9_76838</name>
</gene>
<name>A0A644YPA2_9ZZZZ</name>
<dbReference type="SUPFAM" id="SSF53335">
    <property type="entry name" value="S-adenosyl-L-methionine-dependent methyltransferases"/>
    <property type="match status" value="1"/>
</dbReference>
<sequence length="278" mass="31428">MKYVEVNFICNPDSEIITDVLAAQLSDIGFESFVKSNTGLLAYVPEPTFSTEKIDTLLQNFFLDAEIGYSFKTIEDRNWNEEWEKHYFQPIVFENKCIIHSSFHQPGGDYNYRILIDPKMAFGTGHHQTTGLILKEILSMDLQNKSVLDMGCGTAVLAILASMCGADPIIAIDIDEWAYQNALENVHLNRINNISVLCGDSGLLGNDMFDVIFANINRNILLQDIPAYTKVLNPGGKLVMSGFYREDIPVIHEKCVQYGLTYRDFSEMENWVAVVCEK</sequence>
<dbReference type="EC" id="2.1.1.-" evidence="6"/>
<accession>A0A644YPA2</accession>
<dbReference type="PANTHER" id="PTHR43648">
    <property type="entry name" value="ELECTRON TRANSFER FLAVOPROTEIN BETA SUBUNIT LYSINE METHYLTRANSFERASE"/>
    <property type="match status" value="1"/>
</dbReference>
<keyword evidence="4 6" id="KW-0808">Transferase</keyword>
<reference evidence="6" key="1">
    <citation type="submission" date="2019-08" db="EMBL/GenBank/DDBJ databases">
        <authorList>
            <person name="Kucharzyk K."/>
            <person name="Murdoch R.W."/>
            <person name="Higgins S."/>
            <person name="Loffler F."/>
        </authorList>
    </citation>
    <scope>NUCLEOTIDE SEQUENCE</scope>
</reference>
<dbReference type="GO" id="GO:0032259">
    <property type="term" value="P:methylation"/>
    <property type="evidence" value="ECO:0007669"/>
    <property type="project" value="UniProtKB-KW"/>
</dbReference>
<dbReference type="Pfam" id="PF06325">
    <property type="entry name" value="PrmA"/>
    <property type="match status" value="1"/>
</dbReference>
<dbReference type="InterPro" id="IPR029063">
    <property type="entry name" value="SAM-dependent_MTases_sf"/>
</dbReference>
<evidence type="ECO:0000313" key="6">
    <source>
        <dbReference type="EMBL" id="MPM30290.1"/>
    </source>
</evidence>
<keyword evidence="2" id="KW-0963">Cytoplasm</keyword>
<dbReference type="EMBL" id="VSSQ01005748">
    <property type="protein sequence ID" value="MPM30290.1"/>
    <property type="molecule type" value="Genomic_DNA"/>
</dbReference>
<keyword evidence="3 6" id="KW-0489">Methyltransferase</keyword>
<protein>
    <submittedName>
        <fullName evidence="6">Ribosomal protein L11 methyltransferase</fullName>
        <ecNumber evidence="6">2.1.1.-</ecNumber>
    </submittedName>
</protein>
<organism evidence="6">
    <name type="scientific">bioreactor metagenome</name>
    <dbReference type="NCBI Taxonomy" id="1076179"/>
    <lineage>
        <taxon>unclassified sequences</taxon>
        <taxon>metagenomes</taxon>
        <taxon>ecological metagenomes</taxon>
    </lineage>
</organism>
<dbReference type="CDD" id="cd02440">
    <property type="entry name" value="AdoMet_MTases"/>
    <property type="match status" value="1"/>
</dbReference>
<dbReference type="GO" id="GO:0005840">
    <property type="term" value="C:ribosome"/>
    <property type="evidence" value="ECO:0007669"/>
    <property type="project" value="UniProtKB-KW"/>
</dbReference>
<dbReference type="PANTHER" id="PTHR43648:SF1">
    <property type="entry name" value="ELECTRON TRANSFER FLAVOPROTEIN BETA SUBUNIT LYSINE METHYLTRANSFERASE"/>
    <property type="match status" value="1"/>
</dbReference>
<dbReference type="InterPro" id="IPR050078">
    <property type="entry name" value="Ribosomal_L11_MeTrfase_PrmA"/>
</dbReference>
<proteinExistence type="inferred from homology"/>
<dbReference type="HAMAP" id="MF_00735">
    <property type="entry name" value="Methyltr_PrmA"/>
    <property type="match status" value="1"/>
</dbReference>
<keyword evidence="5" id="KW-0949">S-adenosyl-L-methionine</keyword>
<dbReference type="PIRSF" id="PIRSF000401">
    <property type="entry name" value="RPL11_MTase"/>
    <property type="match status" value="1"/>
</dbReference>
<keyword evidence="6" id="KW-0687">Ribonucleoprotein</keyword>